<sequence>MERKIISPQPQILKILKILESLSKTRPHHMIFESEFGDILICSSLETVLNKLNFESQGNPYFRLLLKLVCTGAYTKQMAIEDFLSLLNRIYTDLRMAERRTDINFELFERILDNFCSEQCGVIGRKEMLECVISEDLAGDLKEKMIEILGDVNFKNTHVEILRLNRRNMPIISAYDSYLIKLNKTQAHKSQISQLEKFCIISSTIDSHTAAFTKPLQSIPQTSLQDSLLALGVTTVILDNVDASDYSLIPNVYACCDPEYLKDFIHHSSNSSQKSHKLLQLDPHETGDLTPFIMHASICVVGPSTVAGGADQKGLVPTSSKSDYLAIALKDQPVKTVVVNEIISCVSDNIINSVHKAIRCFSSCEAQAVDLARFSEFLADIDIFNTTLCSQNSKLSQSDEPSGPDLRRNLYLTQIFKIISRYFGARVLSLGQIVTQDEGPVWVPEHIFKEFFRNLIKTCMCLNRLS</sequence>
<proteinExistence type="predicted"/>
<organism evidence="1 2">
    <name type="scientific">Euplotes crassus</name>
    <dbReference type="NCBI Taxonomy" id="5936"/>
    <lineage>
        <taxon>Eukaryota</taxon>
        <taxon>Sar</taxon>
        <taxon>Alveolata</taxon>
        <taxon>Ciliophora</taxon>
        <taxon>Intramacronucleata</taxon>
        <taxon>Spirotrichea</taxon>
        <taxon>Hypotrichia</taxon>
        <taxon>Euplotida</taxon>
        <taxon>Euplotidae</taxon>
        <taxon>Moneuplotes</taxon>
    </lineage>
</organism>
<evidence type="ECO:0000313" key="1">
    <source>
        <dbReference type="EMBL" id="CAI2361417.1"/>
    </source>
</evidence>
<protein>
    <submittedName>
        <fullName evidence="1">Uncharacterized protein</fullName>
    </submittedName>
</protein>
<gene>
    <name evidence="1" type="ORF">ECRASSUSDP1_LOCUS2728</name>
</gene>
<name>A0AAD1U6J0_EUPCR</name>
<accession>A0AAD1U6J0</accession>
<evidence type="ECO:0000313" key="2">
    <source>
        <dbReference type="Proteomes" id="UP001295684"/>
    </source>
</evidence>
<dbReference type="Proteomes" id="UP001295684">
    <property type="component" value="Unassembled WGS sequence"/>
</dbReference>
<reference evidence="1" key="1">
    <citation type="submission" date="2023-07" db="EMBL/GenBank/DDBJ databases">
        <authorList>
            <consortium name="AG Swart"/>
            <person name="Singh M."/>
            <person name="Singh A."/>
            <person name="Seah K."/>
            <person name="Emmerich C."/>
        </authorList>
    </citation>
    <scope>NUCLEOTIDE SEQUENCE</scope>
    <source>
        <strain evidence="1">DP1</strain>
    </source>
</reference>
<comment type="caution">
    <text evidence="1">The sequence shown here is derived from an EMBL/GenBank/DDBJ whole genome shotgun (WGS) entry which is preliminary data.</text>
</comment>
<keyword evidence="2" id="KW-1185">Reference proteome</keyword>
<dbReference type="AlphaFoldDB" id="A0AAD1U6J0"/>
<dbReference type="EMBL" id="CAMPGE010002608">
    <property type="protein sequence ID" value="CAI2361417.1"/>
    <property type="molecule type" value="Genomic_DNA"/>
</dbReference>